<evidence type="ECO:0000256" key="3">
    <source>
        <dbReference type="ARBA" id="ARBA00022723"/>
    </source>
</evidence>
<comment type="similarity">
    <text evidence="1 10 11">Belongs to the HAM1 NTPase family.</text>
</comment>
<feature type="binding site" evidence="10">
    <location>
        <position position="70"/>
    </location>
    <ligand>
        <name>substrate</name>
    </ligand>
</feature>
<comment type="caution">
    <text evidence="10">Lacks conserved residue(s) required for the propagation of feature annotation.</text>
</comment>
<comment type="subunit">
    <text evidence="2 10">Homodimer.</text>
</comment>
<evidence type="ECO:0000256" key="10">
    <source>
        <dbReference type="HAMAP-Rule" id="MF_01405"/>
    </source>
</evidence>
<accession>E3BLQ9</accession>
<keyword evidence="5 10" id="KW-0378">Hydrolase</keyword>
<dbReference type="eggNOG" id="COG0127">
    <property type="taxonomic scope" value="Bacteria"/>
</dbReference>
<proteinExistence type="inferred from homology"/>
<evidence type="ECO:0000256" key="1">
    <source>
        <dbReference type="ARBA" id="ARBA00008023"/>
    </source>
</evidence>
<dbReference type="GO" id="GO:0036222">
    <property type="term" value="F:XTP diphosphatase activity"/>
    <property type="evidence" value="ECO:0007669"/>
    <property type="project" value="UniProtKB-UniRule"/>
</dbReference>
<sequence length="199" mass="21685">MNNVVLATGNAGKVREMSDLLSDYGFNVLPQSEFNVPDVAETGTTFIENAIIKARHAAKCTGLPAIADDSGLEVDALSGAPGVYSARYAGIEATDSANIDKLLESLHHVPDEQRSARFHCVLVFMRHENDPTPLVCHGQWEGKILTKRCGENGFGYDPVFYVPETACASAELEPKDKKRLSHRGKALQQLFKALSQQAQ</sequence>
<evidence type="ECO:0000256" key="5">
    <source>
        <dbReference type="ARBA" id="ARBA00022801"/>
    </source>
</evidence>
<keyword evidence="4 10" id="KW-0547">Nucleotide-binding</keyword>
<dbReference type="HAMAP" id="MF_01405">
    <property type="entry name" value="Non_canon_purine_NTPase"/>
    <property type="match status" value="1"/>
</dbReference>
<dbReference type="EMBL" id="AEIU01000083">
    <property type="protein sequence ID" value="EFP95837.1"/>
    <property type="molecule type" value="Genomic_DNA"/>
</dbReference>
<dbReference type="AlphaFoldDB" id="E3BLQ9"/>
<evidence type="ECO:0000256" key="11">
    <source>
        <dbReference type="RuleBase" id="RU003781"/>
    </source>
</evidence>
<feature type="binding site" evidence="10">
    <location>
        <begin position="182"/>
        <end position="183"/>
    </location>
    <ligand>
        <name>substrate</name>
    </ligand>
</feature>
<dbReference type="STRING" id="796620.VIBC2010_01138"/>
<dbReference type="NCBIfam" id="NF011397">
    <property type="entry name" value="PRK14822.1"/>
    <property type="match status" value="1"/>
</dbReference>
<dbReference type="NCBIfam" id="TIGR00042">
    <property type="entry name" value="RdgB/HAM1 family non-canonical purine NTP pyrophosphatase"/>
    <property type="match status" value="1"/>
</dbReference>
<dbReference type="PANTHER" id="PTHR11067:SF9">
    <property type="entry name" value="INOSINE TRIPHOSPHATE PYROPHOSPHATASE"/>
    <property type="match status" value="1"/>
</dbReference>
<dbReference type="CDD" id="cd00515">
    <property type="entry name" value="HAM1"/>
    <property type="match status" value="1"/>
</dbReference>
<dbReference type="GO" id="GO:0017111">
    <property type="term" value="F:ribonucleoside triphosphate phosphatase activity"/>
    <property type="evidence" value="ECO:0007669"/>
    <property type="project" value="InterPro"/>
</dbReference>
<evidence type="ECO:0000313" key="13">
    <source>
        <dbReference type="Proteomes" id="UP000002943"/>
    </source>
</evidence>
<name>E3BLQ9_9VIBR</name>
<feature type="binding site" evidence="10">
    <location>
        <begin position="8"/>
        <end position="13"/>
    </location>
    <ligand>
        <name>substrate</name>
    </ligand>
</feature>
<dbReference type="EC" id="3.6.1.66" evidence="10"/>
<feature type="active site" description="Proton acceptor" evidence="10">
    <location>
        <position position="69"/>
    </location>
</feature>
<reference evidence="12 13" key="1">
    <citation type="journal article" date="2012" name="Int. J. Syst. Evol. Microbiol.">
        <title>Vibrio caribbeanicus sp. nov., isolated from the marine sponge Scleritoderma cyanea.</title>
        <authorList>
            <person name="Hoffmann M."/>
            <person name="Monday S.R."/>
            <person name="Allard M.W."/>
            <person name="Strain E.A."/>
            <person name="Whittaker P."/>
            <person name="Naum M."/>
            <person name="McCarthy P.J."/>
            <person name="Lopez J.V."/>
            <person name="Fischer M."/>
            <person name="Brown E.W."/>
        </authorList>
    </citation>
    <scope>NUCLEOTIDE SEQUENCE [LARGE SCALE GENOMIC DNA]</scope>
    <source>
        <strain evidence="12 13">ATCC BAA-2122</strain>
    </source>
</reference>
<dbReference type="GO" id="GO:0046872">
    <property type="term" value="F:metal ion binding"/>
    <property type="evidence" value="ECO:0007669"/>
    <property type="project" value="UniProtKB-KW"/>
</dbReference>
<comment type="cofactor">
    <cofactor evidence="10">
        <name>Mg(2+)</name>
        <dbReference type="ChEBI" id="CHEBI:18420"/>
    </cofactor>
    <text evidence="10">Binds 1 Mg(2+) ion per subunit.</text>
</comment>
<dbReference type="SUPFAM" id="SSF52972">
    <property type="entry name" value="ITPase-like"/>
    <property type="match status" value="1"/>
</dbReference>
<comment type="catalytic activity">
    <reaction evidence="10">
        <text>ITP + H2O = IMP + diphosphate + H(+)</text>
        <dbReference type="Rhea" id="RHEA:29399"/>
        <dbReference type="ChEBI" id="CHEBI:15377"/>
        <dbReference type="ChEBI" id="CHEBI:15378"/>
        <dbReference type="ChEBI" id="CHEBI:33019"/>
        <dbReference type="ChEBI" id="CHEBI:58053"/>
        <dbReference type="ChEBI" id="CHEBI:61402"/>
        <dbReference type="EC" id="3.6.1.66"/>
    </reaction>
</comment>
<dbReference type="GO" id="GO:0005829">
    <property type="term" value="C:cytosol"/>
    <property type="evidence" value="ECO:0007669"/>
    <property type="project" value="TreeGrafter"/>
</dbReference>
<keyword evidence="3 10" id="KW-0479">Metal-binding</keyword>
<dbReference type="GO" id="GO:0000166">
    <property type="term" value="F:nucleotide binding"/>
    <property type="evidence" value="ECO:0007669"/>
    <property type="project" value="UniProtKB-KW"/>
</dbReference>
<comment type="caution">
    <text evidence="12">The sequence shown here is derived from an EMBL/GenBank/DDBJ whole genome shotgun (WGS) entry which is preliminary data.</text>
</comment>
<feature type="binding site" evidence="10">
    <location>
        <position position="177"/>
    </location>
    <ligand>
        <name>substrate</name>
    </ligand>
</feature>
<evidence type="ECO:0000256" key="9">
    <source>
        <dbReference type="ARBA" id="ARBA00052017"/>
    </source>
</evidence>
<keyword evidence="7 10" id="KW-0546">Nucleotide metabolism</keyword>
<dbReference type="Proteomes" id="UP000002943">
    <property type="component" value="Unassembled WGS sequence"/>
</dbReference>
<evidence type="ECO:0000256" key="6">
    <source>
        <dbReference type="ARBA" id="ARBA00022842"/>
    </source>
</evidence>
<comment type="function">
    <text evidence="10">Pyrophosphatase that catalyzes the hydrolysis of nucleoside triphosphates to their monophosphate derivatives, with a high preference for the non-canonical purine nucleotides XTP (xanthosine triphosphate), dITP (deoxyinosine triphosphate) and ITP. Seems to function as a house-cleaning enzyme that removes non-canonical purine nucleotides from the nucleotide pool, thus preventing their incorporation into DNA/RNA and avoiding chromosomal lesions.</text>
</comment>
<keyword evidence="6 10" id="KW-0460">Magnesium</keyword>
<keyword evidence="13" id="KW-1185">Reference proteome</keyword>
<organism evidence="12 13">
    <name type="scientific">Vibrio caribbeanicus ATCC BAA-2122</name>
    <dbReference type="NCBI Taxonomy" id="796620"/>
    <lineage>
        <taxon>Bacteria</taxon>
        <taxon>Pseudomonadati</taxon>
        <taxon>Pseudomonadota</taxon>
        <taxon>Gammaproteobacteria</taxon>
        <taxon>Vibrionales</taxon>
        <taxon>Vibrionaceae</taxon>
        <taxon>Vibrio</taxon>
    </lineage>
</organism>
<dbReference type="InterPro" id="IPR002637">
    <property type="entry name" value="RdgB/HAM1"/>
</dbReference>
<evidence type="ECO:0000256" key="8">
    <source>
        <dbReference type="ARBA" id="ARBA00051875"/>
    </source>
</evidence>
<comment type="catalytic activity">
    <reaction evidence="9 10">
        <text>XTP + H2O = XMP + diphosphate + H(+)</text>
        <dbReference type="Rhea" id="RHEA:28610"/>
        <dbReference type="ChEBI" id="CHEBI:15377"/>
        <dbReference type="ChEBI" id="CHEBI:15378"/>
        <dbReference type="ChEBI" id="CHEBI:33019"/>
        <dbReference type="ChEBI" id="CHEBI:57464"/>
        <dbReference type="ChEBI" id="CHEBI:61314"/>
        <dbReference type="EC" id="3.6.1.66"/>
    </reaction>
</comment>
<evidence type="ECO:0000256" key="7">
    <source>
        <dbReference type="ARBA" id="ARBA00023080"/>
    </source>
</evidence>
<dbReference type="GO" id="GO:0009117">
    <property type="term" value="P:nucleotide metabolic process"/>
    <property type="evidence" value="ECO:0007669"/>
    <property type="project" value="UniProtKB-KW"/>
</dbReference>
<dbReference type="InterPro" id="IPR029001">
    <property type="entry name" value="ITPase-like_fam"/>
</dbReference>
<comment type="catalytic activity">
    <reaction evidence="8 10">
        <text>dITP + H2O = dIMP + diphosphate + H(+)</text>
        <dbReference type="Rhea" id="RHEA:28342"/>
        <dbReference type="ChEBI" id="CHEBI:15377"/>
        <dbReference type="ChEBI" id="CHEBI:15378"/>
        <dbReference type="ChEBI" id="CHEBI:33019"/>
        <dbReference type="ChEBI" id="CHEBI:61194"/>
        <dbReference type="ChEBI" id="CHEBI:61382"/>
        <dbReference type="EC" id="3.6.1.66"/>
    </reaction>
</comment>
<dbReference type="GO" id="GO:0036220">
    <property type="term" value="F:ITP diphosphatase activity"/>
    <property type="evidence" value="ECO:0007669"/>
    <property type="project" value="UniProtKB-UniRule"/>
</dbReference>
<gene>
    <name evidence="12" type="ORF">VIBC2010_01138</name>
</gene>
<dbReference type="FunFam" id="3.90.950.10:FF:000001">
    <property type="entry name" value="dITP/XTP pyrophosphatase"/>
    <property type="match status" value="1"/>
</dbReference>
<dbReference type="GO" id="GO:0035870">
    <property type="term" value="F:dITP diphosphatase activity"/>
    <property type="evidence" value="ECO:0007669"/>
    <property type="project" value="UniProtKB-UniRule"/>
</dbReference>
<dbReference type="PANTHER" id="PTHR11067">
    <property type="entry name" value="INOSINE TRIPHOSPHATE PYROPHOSPHATASE/HAM1 PROTEIN"/>
    <property type="match status" value="1"/>
</dbReference>
<dbReference type="GO" id="GO:0009146">
    <property type="term" value="P:purine nucleoside triphosphate catabolic process"/>
    <property type="evidence" value="ECO:0007669"/>
    <property type="project" value="UniProtKB-UniRule"/>
</dbReference>
<dbReference type="InterPro" id="IPR020922">
    <property type="entry name" value="dITP/XTP_pyrophosphatase"/>
</dbReference>
<feature type="binding site" evidence="10">
    <location>
        <position position="69"/>
    </location>
    <ligand>
        <name>Mg(2+)</name>
        <dbReference type="ChEBI" id="CHEBI:18420"/>
    </ligand>
</feature>
<evidence type="ECO:0000256" key="2">
    <source>
        <dbReference type="ARBA" id="ARBA00011738"/>
    </source>
</evidence>
<dbReference type="OrthoDB" id="9807456at2"/>
<dbReference type="Pfam" id="PF01725">
    <property type="entry name" value="Ham1p_like"/>
    <property type="match status" value="1"/>
</dbReference>
<dbReference type="RefSeq" id="WP_009601987.1">
    <property type="nucleotide sequence ID" value="NZ_AEIU01000083.1"/>
</dbReference>
<evidence type="ECO:0000256" key="4">
    <source>
        <dbReference type="ARBA" id="ARBA00022741"/>
    </source>
</evidence>
<feature type="binding site" evidence="10">
    <location>
        <begin position="154"/>
        <end position="157"/>
    </location>
    <ligand>
        <name>substrate</name>
    </ligand>
</feature>
<evidence type="ECO:0000313" key="12">
    <source>
        <dbReference type="EMBL" id="EFP95837.1"/>
    </source>
</evidence>
<protein>
    <recommendedName>
        <fullName evidence="10">dITP/XTP pyrophosphatase</fullName>
        <ecNumber evidence="10">3.6.1.66</ecNumber>
    </recommendedName>
    <alternativeName>
        <fullName evidence="10">Non-canonical purine NTP pyrophosphatase</fullName>
    </alternativeName>
    <alternativeName>
        <fullName evidence="10">Non-standard purine NTP pyrophosphatase</fullName>
    </alternativeName>
    <alternativeName>
        <fullName evidence="10">Nucleoside-triphosphate diphosphatase</fullName>
    </alternativeName>
    <alternativeName>
        <fullName evidence="10">Nucleoside-triphosphate pyrophosphatase</fullName>
        <shortName evidence="10">NTPase</shortName>
    </alternativeName>
</protein>
<dbReference type="Gene3D" id="3.90.950.10">
    <property type="match status" value="1"/>
</dbReference>